<evidence type="ECO:0000256" key="6">
    <source>
        <dbReference type="SAM" id="MobiDB-lite"/>
    </source>
</evidence>
<proteinExistence type="inferred from homology"/>
<dbReference type="Proteomes" id="UP001165085">
    <property type="component" value="Unassembled WGS sequence"/>
</dbReference>
<sequence length="359" mass="39887">MLIRCCLNRAFIRAALILIILTACNVSRIGGFVPRISSRNLQYTVHKDECMHLSVASNNDPNNDPDSTNSDPSKKPRRVRKNKYASKSQTPSIDPMESLLAESALKNSLLNSPSSSPPPPPSITKQPTHFPPPQTINPSAPETFGFTYLGYITSPHSLHGYCKLKSETSFPSSRLLSPGYLGLKPSNKKYPRERLLVKGKRMTKEGDVYLLKFEGIDKREDAERIKGHEVWVREERDEEVKEELGDGFMVKDLINLNVYRVEDSNGEDSIGVVESVALASDLHPQGLGSDLLDVKLNSGLNCYVPFVKEIVPRVKIKVGVWIEPPDGLLDLAVEKEEKVRIRGLLPGSSSVSSENQLKI</sequence>
<dbReference type="HAMAP" id="MF_00014">
    <property type="entry name" value="Ribosome_mat_RimM"/>
    <property type="match status" value="1"/>
</dbReference>
<dbReference type="PANTHER" id="PTHR33692">
    <property type="entry name" value="RIBOSOME MATURATION FACTOR RIMM"/>
    <property type="match status" value="1"/>
</dbReference>
<dbReference type="GO" id="GO:0006364">
    <property type="term" value="P:rRNA processing"/>
    <property type="evidence" value="ECO:0007669"/>
    <property type="project" value="UniProtKB-KW"/>
</dbReference>
<organism evidence="8 9">
    <name type="scientific">Triparma strigata</name>
    <dbReference type="NCBI Taxonomy" id="1606541"/>
    <lineage>
        <taxon>Eukaryota</taxon>
        <taxon>Sar</taxon>
        <taxon>Stramenopiles</taxon>
        <taxon>Ochrophyta</taxon>
        <taxon>Bolidophyceae</taxon>
        <taxon>Parmales</taxon>
        <taxon>Triparmaceae</taxon>
        <taxon>Triparma</taxon>
    </lineage>
</organism>
<feature type="region of interest" description="Disordered" evidence="6">
    <location>
        <begin position="108"/>
        <end position="139"/>
    </location>
</feature>
<keyword evidence="5" id="KW-0143">Chaperone</keyword>
<evidence type="ECO:0000256" key="5">
    <source>
        <dbReference type="ARBA" id="ARBA00023186"/>
    </source>
</evidence>
<dbReference type="PROSITE" id="PS51257">
    <property type="entry name" value="PROKAR_LIPOPROTEIN"/>
    <property type="match status" value="1"/>
</dbReference>
<dbReference type="SUPFAM" id="SSF50447">
    <property type="entry name" value="Translation proteins"/>
    <property type="match status" value="1"/>
</dbReference>
<accession>A0A9W7BIY3</accession>
<dbReference type="InterPro" id="IPR009000">
    <property type="entry name" value="Transl_B-barrel_sf"/>
</dbReference>
<dbReference type="GO" id="GO:0005840">
    <property type="term" value="C:ribosome"/>
    <property type="evidence" value="ECO:0007669"/>
    <property type="project" value="InterPro"/>
</dbReference>
<feature type="compositionally biased region" description="Basic residues" evidence="6">
    <location>
        <begin position="75"/>
        <end position="84"/>
    </location>
</feature>
<evidence type="ECO:0000256" key="4">
    <source>
        <dbReference type="ARBA" id="ARBA00022552"/>
    </source>
</evidence>
<dbReference type="OrthoDB" id="532420at2759"/>
<dbReference type="NCBIfam" id="TIGR02273">
    <property type="entry name" value="16S_RimM"/>
    <property type="match status" value="1"/>
</dbReference>
<comment type="subcellular location">
    <subcellularLocation>
        <location evidence="1">Plastid</location>
        <location evidence="1">Chloroplast</location>
    </subcellularLocation>
</comment>
<keyword evidence="3" id="KW-0690">Ribosome biogenesis</keyword>
<name>A0A9W7BIY3_9STRA</name>
<evidence type="ECO:0000259" key="7">
    <source>
        <dbReference type="Pfam" id="PF01782"/>
    </source>
</evidence>
<feature type="compositionally biased region" description="Low complexity" evidence="6">
    <location>
        <begin position="57"/>
        <end position="71"/>
    </location>
</feature>
<dbReference type="Gene3D" id="2.30.30.240">
    <property type="entry name" value="PRC-barrel domain"/>
    <property type="match status" value="1"/>
</dbReference>
<feature type="region of interest" description="Disordered" evidence="6">
    <location>
        <begin position="54"/>
        <end position="95"/>
    </location>
</feature>
<dbReference type="GO" id="GO:0009507">
    <property type="term" value="C:chloroplast"/>
    <property type="evidence" value="ECO:0007669"/>
    <property type="project" value="UniProtKB-SubCell"/>
</dbReference>
<dbReference type="GO" id="GO:0043022">
    <property type="term" value="F:ribosome binding"/>
    <property type="evidence" value="ECO:0007669"/>
    <property type="project" value="InterPro"/>
</dbReference>
<keyword evidence="4" id="KW-0698">rRNA processing</keyword>
<dbReference type="InterPro" id="IPR036976">
    <property type="entry name" value="RimM_N_sf"/>
</dbReference>
<dbReference type="PANTHER" id="PTHR33692:SF1">
    <property type="entry name" value="RIBOSOME MATURATION FACTOR RIMM"/>
    <property type="match status" value="1"/>
</dbReference>
<evidence type="ECO:0000256" key="2">
    <source>
        <dbReference type="ARBA" id="ARBA00022490"/>
    </source>
</evidence>
<evidence type="ECO:0000256" key="1">
    <source>
        <dbReference type="ARBA" id="ARBA00004229"/>
    </source>
</evidence>
<gene>
    <name evidence="8" type="ORF">TrST_g2318</name>
</gene>
<keyword evidence="2" id="KW-0963">Cytoplasm</keyword>
<reference evidence="9" key="1">
    <citation type="journal article" date="2023" name="Commun. Biol.">
        <title>Genome analysis of Parmales, the sister group of diatoms, reveals the evolutionary specialization of diatoms from phago-mixotrophs to photoautotrophs.</title>
        <authorList>
            <person name="Ban H."/>
            <person name="Sato S."/>
            <person name="Yoshikawa S."/>
            <person name="Yamada K."/>
            <person name="Nakamura Y."/>
            <person name="Ichinomiya M."/>
            <person name="Sato N."/>
            <person name="Blanc-Mathieu R."/>
            <person name="Endo H."/>
            <person name="Kuwata A."/>
            <person name="Ogata H."/>
        </authorList>
    </citation>
    <scope>NUCLEOTIDE SEQUENCE [LARGE SCALE GENOMIC DNA]</scope>
    <source>
        <strain evidence="9">NIES 3701</strain>
    </source>
</reference>
<evidence type="ECO:0000256" key="3">
    <source>
        <dbReference type="ARBA" id="ARBA00022517"/>
    </source>
</evidence>
<dbReference type="AlphaFoldDB" id="A0A9W7BIY3"/>
<feature type="domain" description="RimM N-terminal" evidence="7">
    <location>
        <begin position="149"/>
        <end position="235"/>
    </location>
</feature>
<keyword evidence="9" id="KW-1185">Reference proteome</keyword>
<dbReference type="EMBL" id="BRXY01000357">
    <property type="protein sequence ID" value="GMH89401.1"/>
    <property type="molecule type" value="Genomic_DNA"/>
</dbReference>
<evidence type="ECO:0000313" key="9">
    <source>
        <dbReference type="Proteomes" id="UP001165085"/>
    </source>
</evidence>
<dbReference type="Pfam" id="PF01782">
    <property type="entry name" value="RimM"/>
    <property type="match status" value="1"/>
</dbReference>
<dbReference type="Gene3D" id="2.40.30.60">
    <property type="entry name" value="RimM"/>
    <property type="match status" value="1"/>
</dbReference>
<protein>
    <recommendedName>
        <fullName evidence="7">RimM N-terminal domain-containing protein</fullName>
    </recommendedName>
</protein>
<dbReference type="InterPro" id="IPR002676">
    <property type="entry name" value="RimM_N"/>
</dbReference>
<dbReference type="InterPro" id="IPR011961">
    <property type="entry name" value="RimM"/>
</dbReference>
<comment type="caution">
    <text evidence="8">The sequence shown here is derived from an EMBL/GenBank/DDBJ whole genome shotgun (WGS) entry which is preliminary data.</text>
</comment>
<evidence type="ECO:0000313" key="8">
    <source>
        <dbReference type="EMBL" id="GMH89401.1"/>
    </source>
</evidence>